<dbReference type="RefSeq" id="WP_167220276.1">
    <property type="nucleotide sequence ID" value="NZ_JAAQPH010000001.1"/>
</dbReference>
<evidence type="ECO:0000313" key="2">
    <source>
        <dbReference type="EMBL" id="NIA66971.1"/>
    </source>
</evidence>
<dbReference type="AlphaFoldDB" id="A0A967C4B6"/>
<proteinExistence type="predicted"/>
<dbReference type="EMBL" id="JAAQPH010000001">
    <property type="protein sequence ID" value="NIA66971.1"/>
    <property type="molecule type" value="Genomic_DNA"/>
</dbReference>
<accession>A0A967C4B6</accession>
<gene>
    <name evidence="2" type="ORF">HBA54_00015</name>
</gene>
<reference evidence="2" key="1">
    <citation type="submission" date="2020-03" db="EMBL/GenBank/DDBJ databases">
        <title>Genome of Pelagibius litoralis DSM 21314T.</title>
        <authorList>
            <person name="Wang G."/>
        </authorList>
    </citation>
    <scope>NUCLEOTIDE SEQUENCE</scope>
    <source>
        <strain evidence="2">DSM 21314</strain>
    </source>
</reference>
<feature type="coiled-coil region" evidence="1">
    <location>
        <begin position="19"/>
        <end position="55"/>
    </location>
</feature>
<keyword evidence="1" id="KW-0175">Coiled coil</keyword>
<name>A0A967C4B6_9PROT</name>
<evidence type="ECO:0000313" key="3">
    <source>
        <dbReference type="Proteomes" id="UP000761264"/>
    </source>
</evidence>
<evidence type="ECO:0000256" key="1">
    <source>
        <dbReference type="SAM" id="Coils"/>
    </source>
</evidence>
<keyword evidence="3" id="KW-1185">Reference proteome</keyword>
<sequence>MAITAIASAAVSAVGTISAGKAQADAAEFNAQIAQQQAERERQIAEREAADFRRREGRVLAASRARRAGSGVTSQGSPLLVDEVTAAEIELGAQNILVGGATSATRLQQQAALDRSRARSAKTGAFLDAGSTLLTTAGQTNFNNFFEPET</sequence>
<organism evidence="2 3">
    <name type="scientific">Pelagibius litoralis</name>
    <dbReference type="NCBI Taxonomy" id="374515"/>
    <lineage>
        <taxon>Bacteria</taxon>
        <taxon>Pseudomonadati</taxon>
        <taxon>Pseudomonadota</taxon>
        <taxon>Alphaproteobacteria</taxon>
        <taxon>Rhodospirillales</taxon>
        <taxon>Rhodovibrionaceae</taxon>
        <taxon>Pelagibius</taxon>
    </lineage>
</organism>
<protein>
    <submittedName>
        <fullName evidence="2">Uncharacterized protein</fullName>
    </submittedName>
</protein>
<comment type="caution">
    <text evidence="2">The sequence shown here is derived from an EMBL/GenBank/DDBJ whole genome shotgun (WGS) entry which is preliminary data.</text>
</comment>
<dbReference type="Proteomes" id="UP000761264">
    <property type="component" value="Unassembled WGS sequence"/>
</dbReference>